<dbReference type="PANTHER" id="PTHR33797">
    <property type="entry name" value="ORGANIC HYDROPEROXIDE RESISTANCE PROTEIN-LIKE"/>
    <property type="match status" value="1"/>
</dbReference>
<proteinExistence type="inferred from homology"/>
<accession>W5TJN5</accession>
<dbReference type="NCBIfam" id="TIGR03561">
    <property type="entry name" value="organ_hyd_perox"/>
    <property type="match status" value="1"/>
</dbReference>
<dbReference type="PATRIC" id="fig|1415166.3.peg.4769"/>
<dbReference type="AlphaFoldDB" id="W5TJN5"/>
<dbReference type="Proteomes" id="UP000019150">
    <property type="component" value="Chromosome"/>
</dbReference>
<dbReference type="InterPro" id="IPR003718">
    <property type="entry name" value="OsmC/Ohr_fam"/>
</dbReference>
<dbReference type="KEGG" id="nno:NONO_c46380"/>
<dbReference type="HOGENOM" id="CLU_106355_2_1_11"/>
<keyword evidence="3" id="KW-1185">Reference proteome</keyword>
<dbReference type="InterPro" id="IPR019953">
    <property type="entry name" value="OHR"/>
</dbReference>
<dbReference type="GO" id="GO:0006979">
    <property type="term" value="P:response to oxidative stress"/>
    <property type="evidence" value="ECO:0007669"/>
    <property type="project" value="InterPro"/>
</dbReference>
<dbReference type="InterPro" id="IPR036102">
    <property type="entry name" value="OsmC/Ohrsf"/>
</dbReference>
<dbReference type="Gene3D" id="3.30.300.20">
    <property type="match status" value="1"/>
</dbReference>
<dbReference type="Pfam" id="PF02566">
    <property type="entry name" value="OsmC"/>
    <property type="match status" value="1"/>
</dbReference>
<dbReference type="PANTHER" id="PTHR33797:SF2">
    <property type="entry name" value="ORGANIC HYDROPEROXIDE RESISTANCE PROTEIN-LIKE"/>
    <property type="match status" value="1"/>
</dbReference>
<name>W5TJN5_9NOCA</name>
<reference evidence="2 3" key="1">
    <citation type="journal article" date="2014" name="Appl. Environ. Microbiol.">
        <title>Insights into the Microbial Degradation of Rubber and Gutta-Percha by Analysis of the Complete Genome of Nocardia nova SH22a.</title>
        <authorList>
            <person name="Luo Q."/>
            <person name="Hiessl S."/>
            <person name="Poehlein A."/>
            <person name="Daniel R."/>
            <person name="Steinbuchel A."/>
        </authorList>
    </citation>
    <scope>NUCLEOTIDE SEQUENCE [LARGE SCALE GENOMIC DNA]</scope>
    <source>
        <strain evidence="2">SH22a</strain>
    </source>
</reference>
<protein>
    <submittedName>
        <fullName evidence="2">Putative organic hydroperoxide resistance protein</fullName>
    </submittedName>
</protein>
<dbReference type="Gene3D" id="2.20.25.10">
    <property type="match status" value="1"/>
</dbReference>
<dbReference type="STRING" id="1415166.NONO_c46380"/>
<dbReference type="eggNOG" id="COG1764">
    <property type="taxonomic scope" value="Bacteria"/>
</dbReference>
<comment type="similarity">
    <text evidence="1">Belongs to the OsmC/Ohr family.</text>
</comment>
<evidence type="ECO:0000313" key="2">
    <source>
        <dbReference type="EMBL" id="AHH19422.1"/>
    </source>
</evidence>
<dbReference type="InterPro" id="IPR015946">
    <property type="entry name" value="KH_dom-like_a/b"/>
</dbReference>
<gene>
    <name evidence="2" type="ORF">NONO_c46380</name>
</gene>
<evidence type="ECO:0000313" key="3">
    <source>
        <dbReference type="Proteomes" id="UP000019150"/>
    </source>
</evidence>
<dbReference type="SUPFAM" id="SSF82784">
    <property type="entry name" value="OsmC-like"/>
    <property type="match status" value="1"/>
</dbReference>
<dbReference type="EMBL" id="CP006850">
    <property type="protein sequence ID" value="AHH19422.1"/>
    <property type="molecule type" value="Genomic_DNA"/>
</dbReference>
<evidence type="ECO:0000256" key="1">
    <source>
        <dbReference type="ARBA" id="ARBA00007378"/>
    </source>
</evidence>
<organism evidence="2 3">
    <name type="scientific">Nocardia nova SH22a</name>
    <dbReference type="NCBI Taxonomy" id="1415166"/>
    <lineage>
        <taxon>Bacteria</taxon>
        <taxon>Bacillati</taxon>
        <taxon>Actinomycetota</taxon>
        <taxon>Actinomycetes</taxon>
        <taxon>Mycobacteriales</taxon>
        <taxon>Nocardiaceae</taxon>
        <taxon>Nocardia</taxon>
    </lineage>
</organism>
<sequence length="143" mass="14723">MTAMTILYTAEALATGDGRNGHARTSDGKLDLTLAMPPEMGGSGAGTNPEQLFAAGYAACFHSALRLVGGQEKADISDSAVGARVGIGPNETGGFGLEVTLEISLPNLPREQAQALADKAHQVCPYSNATRGNIDVHVTLAED</sequence>